<comment type="caution">
    <text evidence="1">The sequence shown here is derived from an EMBL/GenBank/DDBJ whole genome shotgun (WGS) entry which is preliminary data.</text>
</comment>
<name>A0A0Q3KPL6_9FLAO</name>
<dbReference type="EMBL" id="LLYZ01000005">
    <property type="protein sequence ID" value="KQK26092.1"/>
    <property type="molecule type" value="Genomic_DNA"/>
</dbReference>
<proteinExistence type="predicted"/>
<protein>
    <submittedName>
        <fullName evidence="1">Uncharacterized protein</fullName>
    </submittedName>
</protein>
<organism evidence="1 2">
    <name type="scientific">Chryseobacterium aquaticum</name>
    <dbReference type="NCBI Taxonomy" id="452084"/>
    <lineage>
        <taxon>Bacteria</taxon>
        <taxon>Pseudomonadati</taxon>
        <taxon>Bacteroidota</taxon>
        <taxon>Flavobacteriia</taxon>
        <taxon>Flavobacteriales</taxon>
        <taxon>Weeksellaceae</taxon>
        <taxon>Chryseobacterium group</taxon>
        <taxon>Chryseobacterium</taxon>
    </lineage>
</organism>
<dbReference type="Proteomes" id="UP000051682">
    <property type="component" value="Unassembled WGS sequence"/>
</dbReference>
<keyword evidence="2" id="KW-1185">Reference proteome</keyword>
<dbReference type="RefSeq" id="WP_056015134.1">
    <property type="nucleotide sequence ID" value="NZ_LLYZ01000005.1"/>
</dbReference>
<sequence length="59" mass="6906">MVLKEFINYCWRNVDEKLKFIGAMLVWFIPAVDGISGAQFHPLKQHIVANEYGILKWNL</sequence>
<gene>
    <name evidence="1" type="ORF">AR438_10955</name>
</gene>
<reference evidence="1 2" key="1">
    <citation type="submission" date="2015-10" db="EMBL/GenBank/DDBJ databases">
        <title>Chryseobacterium aquaticum genome.</title>
        <authorList>
            <person name="Newman J.D."/>
            <person name="Ferguson M.B."/>
            <person name="Miller J.R."/>
        </authorList>
    </citation>
    <scope>NUCLEOTIDE SEQUENCE [LARGE SCALE GENOMIC DNA]</scope>
    <source>
        <strain evidence="1 2">KCTC 12483</strain>
    </source>
</reference>
<evidence type="ECO:0000313" key="1">
    <source>
        <dbReference type="EMBL" id="KQK26092.1"/>
    </source>
</evidence>
<accession>A0A0Q3KPL6</accession>
<dbReference type="AlphaFoldDB" id="A0A0Q3KPL6"/>
<dbReference type="STRING" id="452084.AR438_10955"/>
<evidence type="ECO:0000313" key="2">
    <source>
        <dbReference type="Proteomes" id="UP000051682"/>
    </source>
</evidence>